<protein>
    <submittedName>
        <fullName evidence="3">Gelsolin-related protein of 125 kDa-like</fullName>
    </submittedName>
</protein>
<feature type="region of interest" description="Disordered" evidence="1">
    <location>
        <begin position="1"/>
        <end position="151"/>
    </location>
</feature>
<name>A0AB40BUR1_DIOCR</name>
<keyword evidence="2" id="KW-1185">Reference proteome</keyword>
<dbReference type="Proteomes" id="UP001515500">
    <property type="component" value="Chromosome 8"/>
</dbReference>
<dbReference type="AlphaFoldDB" id="A0AB40BUR1"/>
<feature type="compositionally biased region" description="Basic and acidic residues" evidence="1">
    <location>
        <begin position="48"/>
        <end position="84"/>
    </location>
</feature>
<dbReference type="GeneID" id="120266594"/>
<evidence type="ECO:0000313" key="2">
    <source>
        <dbReference type="Proteomes" id="UP001515500"/>
    </source>
</evidence>
<evidence type="ECO:0000256" key="1">
    <source>
        <dbReference type="SAM" id="MobiDB-lite"/>
    </source>
</evidence>
<evidence type="ECO:0000313" key="3">
    <source>
        <dbReference type="RefSeq" id="XP_039130169.1"/>
    </source>
</evidence>
<gene>
    <name evidence="3" type="primary">LOC120266594</name>
</gene>
<sequence>MATVEVQSATTALPEENVQVTETNKETVEETTKEEEVFGSATETAVTDEVKVKEDAEEAAKPVVEEEKIEEKPAEEKPVEEKPVTEITGEDTVENKEVPEVEQEVVAVTISEKEEEKEDKKEERAEEKPVVAEEEVKKDENKDEGEKSNEE</sequence>
<feature type="compositionally biased region" description="Polar residues" evidence="1">
    <location>
        <begin position="1"/>
        <end position="11"/>
    </location>
</feature>
<proteinExistence type="predicted"/>
<dbReference type="RefSeq" id="XP_039130169.1">
    <property type="nucleotide sequence ID" value="XM_039274235.1"/>
</dbReference>
<organism evidence="2 3">
    <name type="scientific">Dioscorea cayennensis subsp. rotundata</name>
    <name type="common">White Guinea yam</name>
    <name type="synonym">Dioscorea rotundata</name>
    <dbReference type="NCBI Taxonomy" id="55577"/>
    <lineage>
        <taxon>Eukaryota</taxon>
        <taxon>Viridiplantae</taxon>
        <taxon>Streptophyta</taxon>
        <taxon>Embryophyta</taxon>
        <taxon>Tracheophyta</taxon>
        <taxon>Spermatophyta</taxon>
        <taxon>Magnoliopsida</taxon>
        <taxon>Liliopsida</taxon>
        <taxon>Dioscoreales</taxon>
        <taxon>Dioscoreaceae</taxon>
        <taxon>Dioscorea</taxon>
    </lineage>
</organism>
<feature type="compositionally biased region" description="Basic and acidic residues" evidence="1">
    <location>
        <begin position="111"/>
        <end position="151"/>
    </location>
</feature>
<feature type="compositionally biased region" description="Basic and acidic residues" evidence="1">
    <location>
        <begin position="23"/>
        <end position="36"/>
    </location>
</feature>
<reference evidence="3" key="1">
    <citation type="submission" date="2025-08" db="UniProtKB">
        <authorList>
            <consortium name="RefSeq"/>
        </authorList>
    </citation>
    <scope>IDENTIFICATION</scope>
</reference>
<accession>A0AB40BUR1</accession>